<evidence type="ECO:0008006" key="5">
    <source>
        <dbReference type="Google" id="ProtNLM"/>
    </source>
</evidence>
<feature type="coiled-coil region" evidence="2">
    <location>
        <begin position="11"/>
        <end position="38"/>
    </location>
</feature>
<dbReference type="Gene3D" id="3.30.1310.10">
    <property type="entry name" value="Nucleoid-associated protein YbaB-like domain"/>
    <property type="match status" value="1"/>
</dbReference>
<gene>
    <name evidence="3" type="ORF">AJAP_11075</name>
</gene>
<protein>
    <recommendedName>
        <fullName evidence="5">Nucleoid-associated protein</fullName>
    </recommendedName>
</protein>
<accession>A0A075UY51</accession>
<name>A0A075UY51_9PSEU</name>
<evidence type="ECO:0000313" key="4">
    <source>
        <dbReference type="Proteomes" id="UP000028492"/>
    </source>
</evidence>
<dbReference type="PANTHER" id="PTHR33449:SF1">
    <property type="entry name" value="NUCLEOID-ASSOCIATED PROTEIN YBAB"/>
    <property type="match status" value="1"/>
</dbReference>
<evidence type="ECO:0000256" key="2">
    <source>
        <dbReference type="SAM" id="Coils"/>
    </source>
</evidence>
<organism evidence="3 4">
    <name type="scientific">Amycolatopsis japonica</name>
    <dbReference type="NCBI Taxonomy" id="208439"/>
    <lineage>
        <taxon>Bacteria</taxon>
        <taxon>Bacillati</taxon>
        <taxon>Actinomycetota</taxon>
        <taxon>Actinomycetes</taxon>
        <taxon>Pseudonocardiales</taxon>
        <taxon>Pseudonocardiaceae</taxon>
        <taxon>Amycolatopsis</taxon>
        <taxon>Amycolatopsis japonica group</taxon>
    </lineage>
</organism>
<dbReference type="AlphaFoldDB" id="A0A075UY51"/>
<dbReference type="InterPro" id="IPR036894">
    <property type="entry name" value="YbaB-like_sf"/>
</dbReference>
<keyword evidence="4" id="KW-1185">Reference proteome</keyword>
<dbReference type="Pfam" id="PF02575">
    <property type="entry name" value="YbaB_DNA_bd"/>
    <property type="match status" value="1"/>
</dbReference>
<dbReference type="PANTHER" id="PTHR33449">
    <property type="entry name" value="NUCLEOID-ASSOCIATED PROTEIN YBAB"/>
    <property type="match status" value="1"/>
</dbReference>
<dbReference type="HOGENOM" id="CLU_2167633_0_0_11"/>
<keyword evidence="2" id="KW-0175">Coiled coil</keyword>
<dbReference type="GO" id="GO:0003677">
    <property type="term" value="F:DNA binding"/>
    <property type="evidence" value="ECO:0007669"/>
    <property type="project" value="UniProtKB-KW"/>
</dbReference>
<evidence type="ECO:0000313" key="3">
    <source>
        <dbReference type="EMBL" id="AIG75105.1"/>
    </source>
</evidence>
<dbReference type="NCBIfam" id="TIGR00103">
    <property type="entry name" value="DNA_YbaB_EbfC"/>
    <property type="match status" value="1"/>
</dbReference>
<dbReference type="RefSeq" id="WP_016336001.1">
    <property type="nucleotide sequence ID" value="NZ_CP008953.1"/>
</dbReference>
<dbReference type="KEGG" id="aja:AJAP_11075"/>
<dbReference type="InterPro" id="IPR004401">
    <property type="entry name" value="YbaB/EbfC"/>
</dbReference>
<dbReference type="Proteomes" id="UP000028492">
    <property type="component" value="Chromosome"/>
</dbReference>
<keyword evidence="1" id="KW-0238">DNA-binding</keyword>
<dbReference type="STRING" id="208439.AJAP_11075"/>
<sequence>MTTDPYAMPDMDELLDQVRKQTEEVQRIQRSVEAMEVKAHSRQNEVTVVLRGDGRFTSIDIDPRAVRQYDARNLSEIVLEAVNNGLQKLAEASSAKFAPVIESAKSIEA</sequence>
<evidence type="ECO:0000256" key="1">
    <source>
        <dbReference type="ARBA" id="ARBA00023125"/>
    </source>
</evidence>
<reference evidence="3 4" key="1">
    <citation type="journal article" date="2014" name="J. Biotechnol.">
        <title>Complete genome sequence of the actinobacterium Amycolatopsis japonica MG417-CF17(T) (=DSM 44213T) producing (S,S)-N,N'-ethylenediaminedisuccinic acid.</title>
        <authorList>
            <person name="Stegmann E."/>
            <person name="Albersmeier A."/>
            <person name="Spohn M."/>
            <person name="Gert H."/>
            <person name="Weber T."/>
            <person name="Wohlleben W."/>
            <person name="Kalinowski J."/>
            <person name="Ruckert C."/>
        </authorList>
    </citation>
    <scope>NUCLEOTIDE SEQUENCE [LARGE SCALE GENOMIC DNA]</scope>
    <source>
        <strain evidence="4">MG417-CF17 (DSM 44213)</strain>
    </source>
</reference>
<dbReference type="SUPFAM" id="SSF82607">
    <property type="entry name" value="YbaB-like"/>
    <property type="match status" value="1"/>
</dbReference>
<proteinExistence type="predicted"/>
<dbReference type="eggNOG" id="COG0718">
    <property type="taxonomic scope" value="Bacteria"/>
</dbReference>
<dbReference type="EMBL" id="CP008953">
    <property type="protein sequence ID" value="AIG75105.1"/>
    <property type="molecule type" value="Genomic_DNA"/>
</dbReference>
<dbReference type="PIRSF" id="PIRSF004555">
    <property type="entry name" value="UCP004555"/>
    <property type="match status" value="1"/>
</dbReference>